<dbReference type="FunFam" id="1.10.150.50:FF:000005">
    <property type="entry name" value="Liprin-beta-1 isoform 1"/>
    <property type="match status" value="1"/>
</dbReference>
<evidence type="ECO:0000256" key="10">
    <source>
        <dbReference type="ARBA" id="ARBA00023242"/>
    </source>
</evidence>
<reference evidence="18" key="1">
    <citation type="submission" date="2019-10" db="EMBL/GenBank/DDBJ databases">
        <title>The sequence and de novo assembly of the wild yak genome.</title>
        <authorList>
            <person name="Liu Y."/>
        </authorList>
    </citation>
    <scope>NUCLEOTIDE SEQUENCE [LARGE SCALE GENOMIC DNA]</scope>
    <source>
        <strain evidence="18">WY2019</strain>
    </source>
</reference>
<sequence length="972" mass="109264">MMPEDAGHHSPAHLCQPRCHVTHILKRKPTSADYLLDLQQSQLNPNTFSQLHMPSPGSSSSRLFDIGQLFQSLARWMPLDRSLWFEGVGMEPVCWMQGPGLWTCRQDAREHLAKKSLPSVLVFPSPLITFKTKPPILLFVFQEEPTLVASCSWGKVSEYRFTTNMAEGADGKHDLPCITLSHAKILSMMEDNKQLALRIDGAVQSASQEHIATGKTKHLQTVPRKVNERSQPPLSLALTTCPSPLALLREEVSRLQEEVHLLRQMKEMLMKDLEESQGGKSSEVLSATELRVQLAQKEQELARAKEALQAMKADRKRLKGEKTDLVNQMQQLYATLESREEQLRDFIRNYEQHRKESEDAVKALAKEKDLLEREKWELRRQAKEATDHATALRSQLDLKDNRMKELEAELAMAKQSLATLTKDVPKRHSLAMPGETVLNGNQEWVVQADLPLTAAIRQSQQTLYHSHPPHPADRQAVRVSPCHSRQPSVISDASAAEGDRSSTPSDINSPRHRTHSLCNGDSPGPVQKNLHNPIVQSLEDLEDQKRKKKKEKMGFGSISRVFARGKQRKSLDPGLFDDSDSQCSPTRQSLSLSEGEEQMDRLQQVELVRTTPMSHWKAGTVQAWLEVVMAMPMYVKACAENVKSGKVLLSLSDEDLELGLGVCSSLHRRKLRLAIEDYRDAEAGRSLSKAADLDHHWVAKAWLNDIGLSQYSQAFQNHLVDGRMLNSLMKRDLEKHLNVSKKFHQVSILLGIELLYQVNFSREALQERRARCETQNIDPVVWTNQRVLKWVRDIDLKEYADNLTNSGVHGAVLVLEPTFNAEAMATALGIPSGKHILRRHLAEEMSAIFHPANCTGIREAERFGTPPGRASSVTRAGKEENSGGIKYKAGRIGRGFSNKDPDFHDDYGSLQNEDCGDEDSQGRPEQCRLEGYNGLEVTNVPYVLDTIASALPFRVPVGSWQLSGKKEKPYAK</sequence>
<keyword evidence="5" id="KW-0597">Phosphoprotein</keyword>
<evidence type="ECO:0000256" key="9">
    <source>
        <dbReference type="ARBA" id="ARBA00023212"/>
    </source>
</evidence>
<keyword evidence="19" id="KW-1185">Reference proteome</keyword>
<dbReference type="InterPro" id="IPR059089">
    <property type="entry name" value="Kazrin_N"/>
</dbReference>
<keyword evidence="6" id="KW-0677">Repeat</keyword>
<feature type="region of interest" description="Disordered" evidence="16">
    <location>
        <begin position="210"/>
        <end position="235"/>
    </location>
</feature>
<dbReference type="GO" id="GO:0005829">
    <property type="term" value="C:cytosol"/>
    <property type="evidence" value="ECO:0007669"/>
    <property type="project" value="UniProtKB-ARBA"/>
</dbReference>
<evidence type="ECO:0000256" key="1">
    <source>
        <dbReference type="ARBA" id="ARBA00004123"/>
    </source>
</evidence>
<evidence type="ECO:0000256" key="7">
    <source>
        <dbReference type="ARBA" id="ARBA00022949"/>
    </source>
</evidence>
<dbReference type="InterPro" id="IPR037616">
    <property type="entry name" value="Kazrin_SAM_rpt_3"/>
</dbReference>
<protein>
    <recommendedName>
        <fullName evidence="14">Kazrin</fullName>
    </recommendedName>
</protein>
<dbReference type="CDD" id="cd09570">
    <property type="entry name" value="SAM_kazrin_repeat3"/>
    <property type="match status" value="1"/>
</dbReference>
<feature type="region of interest" description="Disordered" evidence="16">
    <location>
        <begin position="460"/>
        <end position="597"/>
    </location>
</feature>
<dbReference type="CDD" id="cd09564">
    <property type="entry name" value="SAM_kazrin_repeat1"/>
    <property type="match status" value="1"/>
</dbReference>
<evidence type="ECO:0000256" key="15">
    <source>
        <dbReference type="SAM" id="Coils"/>
    </source>
</evidence>
<evidence type="ECO:0000256" key="8">
    <source>
        <dbReference type="ARBA" id="ARBA00023054"/>
    </source>
</evidence>
<dbReference type="GO" id="GO:0005634">
    <property type="term" value="C:nucleus"/>
    <property type="evidence" value="ECO:0007669"/>
    <property type="project" value="UniProtKB-SubCell"/>
</dbReference>
<dbReference type="InterPro" id="IPR001660">
    <property type="entry name" value="SAM"/>
</dbReference>
<dbReference type="Gene3D" id="1.10.150.50">
    <property type="entry name" value="Transcription Factor, Ets-1"/>
    <property type="match status" value="3"/>
</dbReference>
<dbReference type="GO" id="GO:0031424">
    <property type="term" value="P:keratinization"/>
    <property type="evidence" value="ECO:0007669"/>
    <property type="project" value="UniProtKB-KW"/>
</dbReference>
<evidence type="ECO:0000256" key="12">
    <source>
        <dbReference type="ARBA" id="ARBA00055839"/>
    </source>
</evidence>
<dbReference type="InterPro" id="IPR013761">
    <property type="entry name" value="SAM/pointed_sf"/>
</dbReference>
<dbReference type="GO" id="GO:0070161">
    <property type="term" value="C:anchoring junction"/>
    <property type="evidence" value="ECO:0007669"/>
    <property type="project" value="UniProtKB-SubCell"/>
</dbReference>
<keyword evidence="4" id="KW-0963">Cytoplasm</keyword>
<comment type="similarity">
    <text evidence="13">Belongs to the kazrin family.</text>
</comment>
<accession>A0A6B0QW26</accession>
<dbReference type="InterPro" id="IPR037614">
    <property type="entry name" value="Kazrin"/>
</dbReference>
<dbReference type="PANTHER" id="PTHR12776">
    <property type="entry name" value="KAZRIN-RELATED"/>
    <property type="match status" value="1"/>
</dbReference>
<feature type="coiled-coil region" evidence="15">
    <location>
        <begin position="245"/>
        <end position="423"/>
    </location>
</feature>
<dbReference type="FunFam" id="1.10.150.50:FF:000007">
    <property type="entry name" value="Liprin-beta-1 isoform 1"/>
    <property type="match status" value="1"/>
</dbReference>
<evidence type="ECO:0000256" key="11">
    <source>
        <dbReference type="ARBA" id="ARBA00023249"/>
    </source>
</evidence>
<proteinExistence type="inferred from homology"/>
<evidence type="ECO:0000256" key="16">
    <source>
        <dbReference type="SAM" id="MobiDB-lite"/>
    </source>
</evidence>
<comment type="subcellular location">
    <subcellularLocation>
        <location evidence="3">Cell junction</location>
    </subcellularLocation>
    <subcellularLocation>
        <location evidence="2">Cytoplasm</location>
        <location evidence="2">Cytoskeleton</location>
    </subcellularLocation>
    <subcellularLocation>
        <location evidence="1">Nucleus</location>
    </subcellularLocation>
</comment>
<evidence type="ECO:0000313" key="19">
    <source>
        <dbReference type="Proteomes" id="UP000322234"/>
    </source>
</evidence>
<dbReference type="SUPFAM" id="SSF47769">
    <property type="entry name" value="SAM/Pointed domain"/>
    <property type="match status" value="3"/>
</dbReference>
<dbReference type="CDD" id="cd09567">
    <property type="entry name" value="SAM_kazrin_repeat2"/>
    <property type="match status" value="1"/>
</dbReference>
<dbReference type="Pfam" id="PF25986">
    <property type="entry name" value="Kazrin"/>
    <property type="match status" value="1"/>
</dbReference>
<dbReference type="Proteomes" id="UP000322234">
    <property type="component" value="Unassembled WGS sequence"/>
</dbReference>
<name>A0A6B0QW26_9CETA</name>
<dbReference type="Pfam" id="PF00536">
    <property type="entry name" value="SAM_1"/>
    <property type="match status" value="2"/>
</dbReference>
<dbReference type="InterPro" id="IPR037613">
    <property type="entry name" value="Kazrin_SAM_rpt_1"/>
</dbReference>
<evidence type="ECO:0000256" key="14">
    <source>
        <dbReference type="ARBA" id="ARBA00073637"/>
    </source>
</evidence>
<keyword evidence="10" id="KW-0539">Nucleus</keyword>
<dbReference type="GO" id="GO:0005856">
    <property type="term" value="C:cytoskeleton"/>
    <property type="evidence" value="ECO:0007669"/>
    <property type="project" value="UniProtKB-SubCell"/>
</dbReference>
<dbReference type="SMART" id="SM00454">
    <property type="entry name" value="SAM"/>
    <property type="match status" value="3"/>
</dbReference>
<comment type="function">
    <text evidence="12">Component of the cornified envelope of keratinocytes. May be involved in the interplay between adherens junctions and desmosomes. The function in the nucleus is not known.</text>
</comment>
<evidence type="ECO:0000256" key="5">
    <source>
        <dbReference type="ARBA" id="ARBA00022553"/>
    </source>
</evidence>
<keyword evidence="8 15" id="KW-0175">Coiled coil</keyword>
<dbReference type="PANTHER" id="PTHR12776:SF1">
    <property type="entry name" value="KAZRIN"/>
    <property type="match status" value="1"/>
</dbReference>
<evidence type="ECO:0000256" key="6">
    <source>
        <dbReference type="ARBA" id="ARBA00022737"/>
    </source>
</evidence>
<feature type="domain" description="SAM" evidence="17">
    <location>
        <begin position="782"/>
        <end position="830"/>
    </location>
</feature>
<dbReference type="EMBL" id="VBQZ03000009">
    <property type="protein sequence ID" value="MXQ81725.1"/>
    <property type="molecule type" value="Genomic_DNA"/>
</dbReference>
<evidence type="ECO:0000313" key="18">
    <source>
        <dbReference type="EMBL" id="MXQ81725.1"/>
    </source>
</evidence>
<organism evidence="18 19">
    <name type="scientific">Bos mutus</name>
    <name type="common">wild yak</name>
    <dbReference type="NCBI Taxonomy" id="72004"/>
    <lineage>
        <taxon>Eukaryota</taxon>
        <taxon>Metazoa</taxon>
        <taxon>Chordata</taxon>
        <taxon>Craniata</taxon>
        <taxon>Vertebrata</taxon>
        <taxon>Euteleostomi</taxon>
        <taxon>Mammalia</taxon>
        <taxon>Eutheria</taxon>
        <taxon>Laurasiatheria</taxon>
        <taxon>Artiodactyla</taxon>
        <taxon>Ruminantia</taxon>
        <taxon>Pecora</taxon>
        <taxon>Bovidae</taxon>
        <taxon>Bovinae</taxon>
        <taxon>Bos</taxon>
    </lineage>
</organism>
<dbReference type="PROSITE" id="PS50105">
    <property type="entry name" value="SAM_DOMAIN"/>
    <property type="match status" value="3"/>
</dbReference>
<dbReference type="InterPro" id="IPR037615">
    <property type="entry name" value="Kazrin_SAM_rpt_2"/>
</dbReference>
<evidence type="ECO:0000256" key="2">
    <source>
        <dbReference type="ARBA" id="ARBA00004245"/>
    </source>
</evidence>
<keyword evidence="9" id="KW-0206">Cytoskeleton</keyword>
<dbReference type="Pfam" id="PF07647">
    <property type="entry name" value="SAM_2"/>
    <property type="match status" value="1"/>
</dbReference>
<gene>
    <name evidence="18" type="ORF">E5288_WYG004826</name>
</gene>
<feature type="compositionally biased region" description="Basic and acidic residues" evidence="16">
    <location>
        <begin position="897"/>
        <end position="907"/>
    </location>
</feature>
<keyword evidence="7" id="KW-0965">Cell junction</keyword>
<keyword evidence="11" id="KW-0417">Keratinization</keyword>
<feature type="compositionally biased region" description="Polar residues" evidence="16">
    <location>
        <begin position="581"/>
        <end position="592"/>
    </location>
</feature>
<feature type="domain" description="SAM" evidence="17">
    <location>
        <begin position="616"/>
        <end position="681"/>
    </location>
</feature>
<feature type="region of interest" description="Disordered" evidence="16">
    <location>
        <begin position="859"/>
        <end position="926"/>
    </location>
</feature>
<evidence type="ECO:0000256" key="4">
    <source>
        <dbReference type="ARBA" id="ARBA00022490"/>
    </source>
</evidence>
<dbReference type="FunFam" id="1.10.150.50:FF:000048">
    <property type="entry name" value="kazrin isoform X1"/>
    <property type="match status" value="1"/>
</dbReference>
<evidence type="ECO:0000256" key="13">
    <source>
        <dbReference type="ARBA" id="ARBA00060778"/>
    </source>
</evidence>
<feature type="domain" description="SAM" evidence="17">
    <location>
        <begin position="702"/>
        <end position="758"/>
    </location>
</feature>
<evidence type="ECO:0000256" key="3">
    <source>
        <dbReference type="ARBA" id="ARBA00004282"/>
    </source>
</evidence>
<comment type="caution">
    <text evidence="18">The sequence shown here is derived from an EMBL/GenBank/DDBJ whole genome shotgun (WGS) entry which is preliminary data.</text>
</comment>
<dbReference type="AlphaFoldDB" id="A0A6B0QW26"/>
<evidence type="ECO:0000259" key="17">
    <source>
        <dbReference type="PROSITE" id="PS50105"/>
    </source>
</evidence>